<proteinExistence type="predicted"/>
<evidence type="ECO:0000259" key="1">
    <source>
        <dbReference type="Pfam" id="PF12770"/>
    </source>
</evidence>
<keyword evidence="3" id="KW-1185">Reference proteome</keyword>
<dbReference type="AlphaFoldDB" id="A0A3N0EHS2"/>
<dbReference type="Pfam" id="PF12770">
    <property type="entry name" value="CHAT"/>
    <property type="match status" value="1"/>
</dbReference>
<reference evidence="2 3" key="1">
    <citation type="submission" date="2018-11" db="EMBL/GenBank/DDBJ databases">
        <title>The genome draft of YIM 96095.</title>
        <authorList>
            <person name="Tang S.-K."/>
            <person name="Chunyu W.-X."/>
            <person name="Feng Y.-Z."/>
        </authorList>
    </citation>
    <scope>NUCLEOTIDE SEQUENCE [LARGE SCALE GENOMIC DNA]</scope>
    <source>
        <strain evidence="2 3">YIM 96095</strain>
    </source>
</reference>
<name>A0A3N0EHS2_9ACTN</name>
<organism evidence="2 3">
    <name type="scientific">Halostreptopolyspora alba</name>
    <dbReference type="NCBI Taxonomy" id="2487137"/>
    <lineage>
        <taxon>Bacteria</taxon>
        <taxon>Bacillati</taxon>
        <taxon>Actinomycetota</taxon>
        <taxon>Actinomycetes</taxon>
        <taxon>Streptosporangiales</taxon>
        <taxon>Nocardiopsidaceae</taxon>
        <taxon>Halostreptopolyspora</taxon>
    </lineage>
</organism>
<accession>A0A3N0EHS2</accession>
<dbReference type="Proteomes" id="UP000269198">
    <property type="component" value="Unassembled WGS sequence"/>
</dbReference>
<dbReference type="EMBL" id="RJMB01000001">
    <property type="protein sequence ID" value="RNL87438.1"/>
    <property type="molecule type" value="Genomic_DNA"/>
</dbReference>
<sequence>MTGPDPRYGAALRALAGHDHRRAHRALLDVPTRNGPPATPPHLELQAHARAQEREIAGAGAEIALREGEADTALRWVEYGRALALATVRCHDTTWSRLLERCRAAHARASAGDDDALDELRRLAPRLGGAQWHHTCSRPDAPTAPYVPTPAELAAALGERAFVCFTRTPNEAAAITLVDGVIRAHPLPPPADIADASAKLLHAARSEAVSPDTRARGVARPAARLERLLLAPVAATIGDRPVVIAPAPYAQDLPWGLLPSLVGRAVTVAPSGRAWFDCHHRPVPDHQGTRPVLLAAGPGLDGATAEVRSLRQRYPGSTVLTGHRARVPEVLRTLDRSAVAHLSAHGNVAVGTPMLSGLTLADGPLFAYDLERLSRAPGLTVLSSCWGGRSQAAPGGFPLGLGTALLAAGGTTVVAGVLPVGDSETVPAMAGFHDALAAGESPARAVATHLAGSGFVCLGAG</sequence>
<comment type="caution">
    <text evidence="2">The sequence shown here is derived from an EMBL/GenBank/DDBJ whole genome shotgun (WGS) entry which is preliminary data.</text>
</comment>
<protein>
    <submittedName>
        <fullName evidence="2">CHAT domain-containing protein</fullName>
    </submittedName>
</protein>
<dbReference type="InterPro" id="IPR024983">
    <property type="entry name" value="CHAT_dom"/>
</dbReference>
<feature type="domain" description="CHAT" evidence="1">
    <location>
        <begin position="220"/>
        <end position="447"/>
    </location>
</feature>
<evidence type="ECO:0000313" key="3">
    <source>
        <dbReference type="Proteomes" id="UP000269198"/>
    </source>
</evidence>
<gene>
    <name evidence="2" type="ORF">EFW17_01065</name>
</gene>
<evidence type="ECO:0000313" key="2">
    <source>
        <dbReference type="EMBL" id="RNL87438.1"/>
    </source>
</evidence>